<keyword evidence="4" id="KW-0819">tRNA processing</keyword>
<dbReference type="InterPro" id="IPR028883">
    <property type="entry name" value="tRNA_aden_deaminase"/>
</dbReference>
<feature type="compositionally biased region" description="Basic and acidic residues" evidence="9">
    <location>
        <begin position="264"/>
        <end position="285"/>
    </location>
</feature>
<dbReference type="EMBL" id="JARAOO010000010">
    <property type="protein sequence ID" value="KAJ7954024.1"/>
    <property type="molecule type" value="Genomic_DNA"/>
</dbReference>
<evidence type="ECO:0000256" key="5">
    <source>
        <dbReference type="ARBA" id="ARBA00022723"/>
    </source>
</evidence>
<feature type="compositionally biased region" description="Polar residues" evidence="9">
    <location>
        <begin position="556"/>
        <end position="570"/>
    </location>
</feature>
<dbReference type="PROSITE" id="PS51747">
    <property type="entry name" value="CYT_DCMP_DEAMINASES_2"/>
    <property type="match status" value="1"/>
</dbReference>
<evidence type="ECO:0000256" key="7">
    <source>
        <dbReference type="ARBA" id="ARBA00022833"/>
    </source>
</evidence>
<dbReference type="KEGG" id="qsa:O6P43_025646"/>
<proteinExistence type="inferred from homology"/>
<sequence length="1403" mass="157338">MNELVAHGSRFSKLCRVGQLSDSLAFGSEHLTLAALCTSKLMILIYTDPPDFTYNFSSVLHNPLLIPRIDRNLLHLSSCCACCCSLSTQRLPINPNFLCGLRQSTLLQWSAARRLTLGSGDRYFHRLPVYGPYRGCCEVNCSLKERNICIRNGRRRKGRCFCIEGDSKIEHATGSDDAEAMLSLLSEEVGEEFIGVRGGRNRSSYMRLEVEKIRNVGDRERNLSSSKKLHVEKRENFISDYNKGTKKNAGLGLSESNFKHREKVKIESREEDNKHSEERGAFSKGDKHRKRRDASSCSTYYSFSSSGDFGSETEVGDKQEQFVGEMSVEYEKDKRRDAEDRIKGQVAEEFNRRKNKSESLEEIMDQKRTTVGVHVDWDLRKKSEKKLTEVSTQFRKEKMQPTVSRTHESNYGKATISHKQFKNEEDNSSPVINLDKRTGKQYSQTGDQVIGVSESRRKYQSAEIEFSGNEVETISKFHNKFSNREENLDTPMLETSNEHWKTVDLVTGEDDSDSIKYLGENKISVLSLFQETEEPYYQTGEPVNTQIARRRKPEQFSESSQVHESNVQSKNRTKNWEENSNMGSSEAIEIHYRTDKKAPQRISSRKGYEVVKTISEVHDSDVDIRDSQRTSEKARINQESNLMSVVKPVKETRESYCQTDDRITQFKSTDEAQRPAKESNLIEPASGELSSAPESLNFVPDATTHIITAEGDKSNSQAIIRPPQYQLIARGPSRVESTTVIASPEVYSEHSESGSSAMFMHSGKRTPSLQSEPFTGDESGQTYGKPIDIVTPEDSLGSAYRLQKSSKHFVGKFVEKVMHEVTTSEIQGEMEVTGIRLGLEGEACQNNSSSQYGMQQGFQVKEQDSSRSSGGCGTKGPSDEMWDVTDSSVQQVPEAEEPEVSETTSNTTIVKRTGRSMWSIIADVVRLRWGSHGNASNSAERSGERSSSNKSGNSEVWFSGHEHEENNMNNVRERTSMVPEVTTSHQLQVGKTDTQSERKLSDTMKSKDKVRYPEADTSSSNIMVSGSELIAISFPVGQENLGWTEDRKISQGTLSGMGIVELPSSLPAKRSPIGKEGSIIGGSNISKPESVEQIENPVHSIQTEISGTGRKDVDLKQRKLQRNKQVLRDSFGGEVSATDGSDISKPESVELIQNPVRPMQTEISGTGRKDVDLKQRKLLRNKQVLRDSFGEWEEAYKLDSEQRRMDEMFMREALLEAKKAADTWEVPVGAVLVHHGKIIARGCSLVEELRDSTAHAEMICIREASNLLRTWRLADSTLYVTLEPCPMCAGAILQARIASLVWGAPNKLLGADGSWVRLFPDGGGNSSEVTDKPTAPVHPFHPNMNIRRGVLASECADIMQQFFQLRRKKKKAEPSPPSCLPVSPHPSKILTKMHHIFHIMFCL</sequence>
<feature type="compositionally biased region" description="Polar residues" evidence="9">
    <location>
        <begin position="847"/>
        <end position="858"/>
    </location>
</feature>
<keyword evidence="7" id="KW-0862">Zinc</keyword>
<dbReference type="GO" id="GO:0052717">
    <property type="term" value="F:tRNA-specific adenosine-34 deaminase activity"/>
    <property type="evidence" value="ECO:0007669"/>
    <property type="project" value="UniProtKB-EC"/>
</dbReference>
<comment type="cofactor">
    <cofactor evidence="1">
        <name>Zn(2+)</name>
        <dbReference type="ChEBI" id="CHEBI:29105"/>
    </cofactor>
</comment>
<accession>A0AAD7L9K1</accession>
<organism evidence="11 12">
    <name type="scientific">Quillaja saponaria</name>
    <name type="common">Soap bark tree</name>
    <dbReference type="NCBI Taxonomy" id="32244"/>
    <lineage>
        <taxon>Eukaryota</taxon>
        <taxon>Viridiplantae</taxon>
        <taxon>Streptophyta</taxon>
        <taxon>Embryophyta</taxon>
        <taxon>Tracheophyta</taxon>
        <taxon>Spermatophyta</taxon>
        <taxon>Magnoliopsida</taxon>
        <taxon>eudicotyledons</taxon>
        <taxon>Gunneridae</taxon>
        <taxon>Pentapetalae</taxon>
        <taxon>rosids</taxon>
        <taxon>fabids</taxon>
        <taxon>Fabales</taxon>
        <taxon>Quillajaceae</taxon>
        <taxon>Quillaja</taxon>
    </lineage>
</organism>
<dbReference type="EC" id="3.5.4.33" evidence="3"/>
<keyword evidence="5" id="KW-0479">Metal-binding</keyword>
<gene>
    <name evidence="11" type="ORF">O6P43_025646</name>
</gene>
<keyword evidence="12" id="KW-1185">Reference proteome</keyword>
<feature type="compositionally biased region" description="Low complexity" evidence="9">
    <location>
        <begin position="295"/>
        <end position="313"/>
    </location>
</feature>
<dbReference type="GO" id="GO:0002100">
    <property type="term" value="P:tRNA wobble adenosine to inosine editing"/>
    <property type="evidence" value="ECO:0007669"/>
    <property type="project" value="InterPro"/>
</dbReference>
<evidence type="ECO:0000313" key="11">
    <source>
        <dbReference type="EMBL" id="KAJ7954024.1"/>
    </source>
</evidence>
<evidence type="ECO:0000256" key="6">
    <source>
        <dbReference type="ARBA" id="ARBA00022801"/>
    </source>
</evidence>
<dbReference type="Gene3D" id="3.40.140.10">
    <property type="entry name" value="Cytidine Deaminase, domain 2"/>
    <property type="match status" value="1"/>
</dbReference>
<dbReference type="FunFam" id="3.40.140.10:FF:000005">
    <property type="entry name" value="tRNA-specific adenosine deaminase"/>
    <property type="match status" value="1"/>
</dbReference>
<evidence type="ECO:0000256" key="2">
    <source>
        <dbReference type="ARBA" id="ARBA00011738"/>
    </source>
</evidence>
<comment type="catalytic activity">
    <reaction evidence="8">
        <text>adenosine(34) in tRNA + H2O + H(+) = inosine(34) in tRNA + NH4(+)</text>
        <dbReference type="Rhea" id="RHEA:43168"/>
        <dbReference type="Rhea" id="RHEA-COMP:10373"/>
        <dbReference type="Rhea" id="RHEA-COMP:10374"/>
        <dbReference type="ChEBI" id="CHEBI:15377"/>
        <dbReference type="ChEBI" id="CHEBI:15378"/>
        <dbReference type="ChEBI" id="CHEBI:28938"/>
        <dbReference type="ChEBI" id="CHEBI:74411"/>
        <dbReference type="ChEBI" id="CHEBI:82852"/>
        <dbReference type="EC" id="3.5.4.33"/>
    </reaction>
</comment>
<evidence type="ECO:0000256" key="9">
    <source>
        <dbReference type="SAM" id="MobiDB-lite"/>
    </source>
</evidence>
<dbReference type="Proteomes" id="UP001163823">
    <property type="component" value="Chromosome 10"/>
</dbReference>
<evidence type="ECO:0000256" key="1">
    <source>
        <dbReference type="ARBA" id="ARBA00001947"/>
    </source>
</evidence>
<comment type="caution">
    <text evidence="11">The sequence shown here is derived from an EMBL/GenBank/DDBJ whole genome shotgun (WGS) entry which is preliminary data.</text>
</comment>
<feature type="region of interest" description="Disordered" evidence="9">
    <location>
        <begin position="932"/>
        <end position="967"/>
    </location>
</feature>
<dbReference type="HAMAP" id="MF_00972">
    <property type="entry name" value="tRNA_aden_deaminase"/>
    <property type="match status" value="1"/>
</dbReference>
<reference evidence="11" key="1">
    <citation type="journal article" date="2023" name="Science">
        <title>Elucidation of the pathway for biosynthesis of saponin adjuvants from the soapbark tree.</title>
        <authorList>
            <person name="Reed J."/>
            <person name="Orme A."/>
            <person name="El-Demerdash A."/>
            <person name="Owen C."/>
            <person name="Martin L.B.B."/>
            <person name="Misra R.C."/>
            <person name="Kikuchi S."/>
            <person name="Rejzek M."/>
            <person name="Martin A.C."/>
            <person name="Harkess A."/>
            <person name="Leebens-Mack J."/>
            <person name="Louveau T."/>
            <person name="Stephenson M.J."/>
            <person name="Osbourn A."/>
        </authorList>
    </citation>
    <scope>NUCLEOTIDE SEQUENCE</scope>
    <source>
        <strain evidence="11">S10</strain>
    </source>
</reference>
<dbReference type="Pfam" id="PF00383">
    <property type="entry name" value="dCMP_cyt_deam_1"/>
    <property type="match status" value="1"/>
</dbReference>
<evidence type="ECO:0000256" key="8">
    <source>
        <dbReference type="ARBA" id="ARBA00048045"/>
    </source>
</evidence>
<keyword evidence="6" id="KW-0378">Hydrolase</keyword>
<evidence type="ECO:0000256" key="3">
    <source>
        <dbReference type="ARBA" id="ARBA00012740"/>
    </source>
</evidence>
<feature type="compositionally biased region" description="Polar residues" evidence="9">
    <location>
        <begin position="933"/>
        <end position="956"/>
    </location>
</feature>
<dbReference type="GO" id="GO:0009507">
    <property type="term" value="C:chloroplast"/>
    <property type="evidence" value="ECO:0007669"/>
    <property type="project" value="TreeGrafter"/>
</dbReference>
<dbReference type="PANTHER" id="PTHR11079">
    <property type="entry name" value="CYTOSINE DEAMINASE FAMILY MEMBER"/>
    <property type="match status" value="1"/>
</dbReference>
<feature type="region of interest" description="Disordered" evidence="9">
    <location>
        <begin position="756"/>
        <end position="783"/>
    </location>
</feature>
<dbReference type="InterPro" id="IPR002125">
    <property type="entry name" value="CMP_dCMP_dom"/>
</dbReference>
<evidence type="ECO:0000259" key="10">
    <source>
        <dbReference type="PROSITE" id="PS51747"/>
    </source>
</evidence>
<evidence type="ECO:0000313" key="12">
    <source>
        <dbReference type="Proteomes" id="UP001163823"/>
    </source>
</evidence>
<dbReference type="SUPFAM" id="SSF53927">
    <property type="entry name" value="Cytidine deaminase-like"/>
    <property type="match status" value="1"/>
</dbReference>
<feature type="region of interest" description="Disordered" evidence="9">
    <location>
        <begin position="261"/>
        <end position="316"/>
    </location>
</feature>
<feature type="compositionally biased region" description="Polar residues" evidence="9">
    <location>
        <begin position="765"/>
        <end position="782"/>
    </location>
</feature>
<dbReference type="PANTHER" id="PTHR11079:SF179">
    <property type="entry name" value="TRNA(ADENINE(34)) DEAMINASE, CHLOROPLASTIC"/>
    <property type="match status" value="1"/>
</dbReference>
<feature type="region of interest" description="Disordered" evidence="9">
    <location>
        <begin position="540"/>
        <end position="582"/>
    </location>
</feature>
<dbReference type="InterPro" id="IPR016193">
    <property type="entry name" value="Cytidine_deaminase-like"/>
</dbReference>
<feature type="region of interest" description="Disordered" evidence="9">
    <location>
        <begin position="981"/>
        <end position="1014"/>
    </location>
</feature>
<evidence type="ECO:0000256" key="4">
    <source>
        <dbReference type="ARBA" id="ARBA00022694"/>
    </source>
</evidence>
<dbReference type="CDD" id="cd01285">
    <property type="entry name" value="nucleoside_deaminase"/>
    <property type="match status" value="1"/>
</dbReference>
<name>A0AAD7L9K1_QUISA</name>
<feature type="compositionally biased region" description="Basic and acidic residues" evidence="9">
    <location>
        <begin position="994"/>
        <end position="1014"/>
    </location>
</feature>
<feature type="region of interest" description="Disordered" evidence="9">
    <location>
        <begin position="847"/>
        <end position="906"/>
    </location>
</feature>
<feature type="compositionally biased region" description="Polar residues" evidence="9">
    <location>
        <begin position="981"/>
        <end position="993"/>
    </location>
</feature>
<dbReference type="GO" id="GO:0046872">
    <property type="term" value="F:metal ion binding"/>
    <property type="evidence" value="ECO:0007669"/>
    <property type="project" value="UniProtKB-KW"/>
</dbReference>
<comment type="subunit">
    <text evidence="2">Homodimer.</text>
</comment>
<protein>
    <recommendedName>
        <fullName evidence="3">tRNA(adenine(34)) deaminase</fullName>
        <ecNumber evidence="3">3.5.4.33</ecNumber>
    </recommendedName>
</protein>
<feature type="domain" description="CMP/dCMP-type deaminase" evidence="10">
    <location>
        <begin position="1204"/>
        <end position="1326"/>
    </location>
</feature>